<sequence length="44" mass="5187">MSEQMISRPRKEDDNGRGLTAEQRRHLEKSLKENDELMKCLAEL</sequence>
<name>A0A0W8FAT9_9ZZZZ</name>
<feature type="compositionally biased region" description="Basic and acidic residues" evidence="1">
    <location>
        <begin position="9"/>
        <end position="30"/>
    </location>
</feature>
<evidence type="ECO:0000256" key="1">
    <source>
        <dbReference type="SAM" id="MobiDB-lite"/>
    </source>
</evidence>
<dbReference type="AlphaFoldDB" id="A0A0W8FAT9"/>
<gene>
    <name evidence="2" type="ORF">ASZ90_012276</name>
</gene>
<dbReference type="EMBL" id="LNQE01001406">
    <property type="protein sequence ID" value="KUG18012.1"/>
    <property type="molecule type" value="Genomic_DNA"/>
</dbReference>
<protein>
    <submittedName>
        <fullName evidence="2">Uncharacterized protein</fullName>
    </submittedName>
</protein>
<organism evidence="2">
    <name type="scientific">hydrocarbon metagenome</name>
    <dbReference type="NCBI Taxonomy" id="938273"/>
    <lineage>
        <taxon>unclassified sequences</taxon>
        <taxon>metagenomes</taxon>
        <taxon>ecological metagenomes</taxon>
    </lineage>
</organism>
<feature type="region of interest" description="Disordered" evidence="1">
    <location>
        <begin position="1"/>
        <end position="30"/>
    </location>
</feature>
<evidence type="ECO:0000313" key="2">
    <source>
        <dbReference type="EMBL" id="KUG18012.1"/>
    </source>
</evidence>
<proteinExistence type="predicted"/>
<reference evidence="2" key="1">
    <citation type="journal article" date="2015" name="Proc. Natl. Acad. Sci. U.S.A.">
        <title>Networks of energetic and metabolic interactions define dynamics in microbial communities.</title>
        <authorList>
            <person name="Embree M."/>
            <person name="Liu J.K."/>
            <person name="Al-Bassam M.M."/>
            <person name="Zengler K."/>
        </authorList>
    </citation>
    <scope>NUCLEOTIDE SEQUENCE</scope>
</reference>
<accession>A0A0W8FAT9</accession>
<comment type="caution">
    <text evidence="2">The sequence shown here is derived from an EMBL/GenBank/DDBJ whole genome shotgun (WGS) entry which is preliminary data.</text>
</comment>